<dbReference type="InterPro" id="IPR012908">
    <property type="entry name" value="PGAP1-ab_dom-like"/>
</dbReference>
<feature type="transmembrane region" description="Helical" evidence="10">
    <location>
        <begin position="629"/>
        <end position="657"/>
    </location>
</feature>
<feature type="transmembrane region" description="Helical" evidence="10">
    <location>
        <begin position="669"/>
        <end position="688"/>
    </location>
</feature>
<dbReference type="EC" id="3.1.-.-" evidence="10"/>
<dbReference type="GO" id="GO:0015031">
    <property type="term" value="P:protein transport"/>
    <property type="evidence" value="ECO:0007669"/>
    <property type="project" value="UniProtKB-KW"/>
</dbReference>
<dbReference type="PANTHER" id="PTHR15495:SF7">
    <property type="entry name" value="GPI INOSITOL-DEACYLASE"/>
    <property type="match status" value="1"/>
</dbReference>
<dbReference type="OrthoDB" id="348976at2759"/>
<reference evidence="13" key="1">
    <citation type="journal article" date="2010" name="Science">
        <title>Plasticity of animal genome architecture unmasked by rapid evolution of a pelagic tunicate.</title>
        <authorList>
            <person name="Denoeud F."/>
            <person name="Henriet S."/>
            <person name="Mungpakdee S."/>
            <person name="Aury J.M."/>
            <person name="Da Silva C."/>
            <person name="Brinkmann H."/>
            <person name="Mikhaleva J."/>
            <person name="Olsen L.C."/>
            <person name="Jubin C."/>
            <person name="Canestro C."/>
            <person name="Bouquet J.M."/>
            <person name="Danks G."/>
            <person name="Poulain J."/>
            <person name="Campsteijn C."/>
            <person name="Adamski M."/>
            <person name="Cross I."/>
            <person name="Yadetie F."/>
            <person name="Muffato M."/>
            <person name="Louis A."/>
            <person name="Butcher S."/>
            <person name="Tsagkogeorga G."/>
            <person name="Konrad A."/>
            <person name="Singh S."/>
            <person name="Jensen M.F."/>
            <person name="Cong E.H."/>
            <person name="Eikeseth-Otteraa H."/>
            <person name="Noel B."/>
            <person name="Anthouard V."/>
            <person name="Porcel B.M."/>
            <person name="Kachouri-Lafond R."/>
            <person name="Nishino A."/>
            <person name="Ugolini M."/>
            <person name="Chourrout P."/>
            <person name="Nishida H."/>
            <person name="Aasland R."/>
            <person name="Huzurbazar S."/>
            <person name="Westhof E."/>
            <person name="Delsuc F."/>
            <person name="Lehrach H."/>
            <person name="Reinhardt R."/>
            <person name="Weissenbach J."/>
            <person name="Roy S.W."/>
            <person name="Artiguenave F."/>
            <person name="Postlethwait J.H."/>
            <person name="Manak J.R."/>
            <person name="Thompson E.M."/>
            <person name="Jaillon O."/>
            <person name="Du Pasquier L."/>
            <person name="Boudinot P."/>
            <person name="Liberles D.A."/>
            <person name="Volff J.N."/>
            <person name="Philippe H."/>
            <person name="Lenhard B."/>
            <person name="Roest Crollius H."/>
            <person name="Wincker P."/>
            <person name="Chourrout D."/>
        </authorList>
    </citation>
    <scope>NUCLEOTIDE SEQUENCE [LARGE SCALE GENOMIC DNA]</scope>
</reference>
<evidence type="ECO:0000256" key="6">
    <source>
        <dbReference type="ARBA" id="ARBA00022824"/>
    </source>
</evidence>
<dbReference type="Gene3D" id="3.40.50.1820">
    <property type="entry name" value="alpha/beta hydrolase"/>
    <property type="match status" value="1"/>
</dbReference>
<dbReference type="GO" id="GO:0006505">
    <property type="term" value="P:GPI anchor metabolic process"/>
    <property type="evidence" value="ECO:0007669"/>
    <property type="project" value="TreeGrafter"/>
</dbReference>
<proteinExistence type="inferred from homology"/>
<dbReference type="Proteomes" id="UP000001307">
    <property type="component" value="Unassembled WGS sequence"/>
</dbReference>
<evidence type="ECO:0000259" key="12">
    <source>
        <dbReference type="Pfam" id="PF07819"/>
    </source>
</evidence>
<name>E4WSE9_OIKDI</name>
<sequence>MGLAKLLIIWGLTLMGAFHMYKMFAEQKSKMTWMYEKPRYHEIKVAESGLRNSYGLYFYGEGEYFKNEIAKGFRDSAAWPVLFVPGSGGSYKQCRSIGSVLYNKWKKAKESPYFHTFAIDLQEELTGIYGGPLDEQVKFVRKAIQELLEFYPADAKLTIVGHSMGGMVAKAVVKQFADRVNFILTLGSPHAYPVISDRILKKFTAEHWNEIINVPCYSVVGGFRDVQVRSALSFDAECTFVRGESVPGTWVSQDHQSLVWDNGLVLATARSIYDARKYTDKIDHILDYHWTEKTNTTHQYSELKFEDATELAEFPFSDSQLTVGNFELPIDKDGTLVIYGDTHRIELNGETSNAFMISDNVFFSQTSLSSDSSGLIQTSGEASYSIISEKNTLVVPYVISGLFKWIPGVSTKIMELNGVSIIDLEGLLMTYQVFDVSTDAESILILRENEKITIIKENEMTVSLTQATKESTAQLMVLPSLTGKNDVKLTLSVNIFAVFDILFREYWTVIGMSFIKLSLTTKTLNTQFLLLSFKQPSWRRLSSEESRRLGFSGKYFFSSPSRIISVRFSQSATERLQSHGLNGLFQQSNKLFFLDRKCIKNACRSIKLLMILSDSKFAPDSEVLDSRSLFHPLVCIICFIFAGVFLETLAFCAYALLRLAALLLGRILDLLHMLFSVRLFILACSAVLLKINGATALIPIILASFFDLAYFGITNKIK</sequence>
<keyword evidence="4 10" id="KW-0812">Transmembrane</keyword>
<keyword evidence="3 10" id="KW-0813">Transport</keyword>
<dbReference type="PANTHER" id="PTHR15495">
    <property type="entry name" value="NEGATIVE REGULATOR OF VESICLE FORMATION-RELATED"/>
    <property type="match status" value="1"/>
</dbReference>
<organism evidence="13">
    <name type="scientific">Oikopleura dioica</name>
    <name type="common">Tunicate</name>
    <dbReference type="NCBI Taxonomy" id="34765"/>
    <lineage>
        <taxon>Eukaryota</taxon>
        <taxon>Metazoa</taxon>
        <taxon>Chordata</taxon>
        <taxon>Tunicata</taxon>
        <taxon>Appendicularia</taxon>
        <taxon>Copelata</taxon>
        <taxon>Oikopleuridae</taxon>
        <taxon>Oikopleura</taxon>
    </lineage>
</organism>
<evidence type="ECO:0000256" key="10">
    <source>
        <dbReference type="RuleBase" id="RU365011"/>
    </source>
</evidence>
<comment type="function">
    <text evidence="10">Involved in inositol deacylation of GPI-anchored proteins which plays important roles in the quality control and ER-associated degradation of GPI-anchored proteins.</text>
</comment>
<comment type="caution">
    <text evidence="10">Lacks conserved residue(s) required for the propagation of feature annotation.</text>
</comment>
<dbReference type="CDD" id="cd00741">
    <property type="entry name" value="Lipase"/>
    <property type="match status" value="1"/>
</dbReference>
<evidence type="ECO:0000256" key="7">
    <source>
        <dbReference type="ARBA" id="ARBA00022927"/>
    </source>
</evidence>
<dbReference type="AlphaFoldDB" id="E4WSE9"/>
<evidence type="ECO:0000313" key="14">
    <source>
        <dbReference type="Proteomes" id="UP000001307"/>
    </source>
</evidence>
<keyword evidence="9 10" id="KW-0472">Membrane</keyword>
<keyword evidence="14" id="KW-1185">Reference proteome</keyword>
<keyword evidence="11" id="KW-0732">Signal</keyword>
<evidence type="ECO:0000256" key="4">
    <source>
        <dbReference type="ARBA" id="ARBA00022692"/>
    </source>
</evidence>
<feature type="signal peptide" evidence="11">
    <location>
        <begin position="1"/>
        <end position="17"/>
    </location>
</feature>
<dbReference type="Pfam" id="PF07819">
    <property type="entry name" value="PGAP1"/>
    <property type="match status" value="1"/>
</dbReference>
<dbReference type="InParanoid" id="E4WSE9"/>
<accession>E4WSE9</accession>
<gene>
    <name evidence="13" type="ORF">GSOID_T00000685001</name>
</gene>
<evidence type="ECO:0000256" key="5">
    <source>
        <dbReference type="ARBA" id="ARBA00022801"/>
    </source>
</evidence>
<feature type="domain" description="GPI inositol-deacylase PGAP1-like alpha/beta" evidence="12">
    <location>
        <begin position="79"/>
        <end position="273"/>
    </location>
</feature>
<dbReference type="GO" id="GO:0005789">
    <property type="term" value="C:endoplasmic reticulum membrane"/>
    <property type="evidence" value="ECO:0007669"/>
    <property type="project" value="UniProtKB-SubCell"/>
</dbReference>
<keyword evidence="5 10" id="KW-0378">Hydrolase</keyword>
<dbReference type="GO" id="GO:0050185">
    <property type="term" value="F:phosphatidylinositol deacylase activity"/>
    <property type="evidence" value="ECO:0007669"/>
    <property type="project" value="TreeGrafter"/>
</dbReference>
<feature type="transmembrane region" description="Helical" evidence="10">
    <location>
        <begin position="694"/>
        <end position="713"/>
    </location>
</feature>
<comment type="subcellular location">
    <subcellularLocation>
        <location evidence="1">Endoplasmic reticulum membrane</location>
        <topology evidence="1">Multi-pass membrane protein</topology>
    </subcellularLocation>
</comment>
<evidence type="ECO:0000313" key="13">
    <source>
        <dbReference type="EMBL" id="CBY20682.1"/>
    </source>
</evidence>
<dbReference type="SUPFAM" id="SSF53474">
    <property type="entry name" value="alpha/beta-Hydrolases"/>
    <property type="match status" value="1"/>
</dbReference>
<keyword evidence="7 10" id="KW-0653">Protein transport</keyword>
<dbReference type="GO" id="GO:0006888">
    <property type="term" value="P:endoplasmic reticulum to Golgi vesicle-mediated transport"/>
    <property type="evidence" value="ECO:0007669"/>
    <property type="project" value="TreeGrafter"/>
</dbReference>
<evidence type="ECO:0000256" key="9">
    <source>
        <dbReference type="ARBA" id="ARBA00023136"/>
    </source>
</evidence>
<dbReference type="InterPro" id="IPR029058">
    <property type="entry name" value="AB_hydrolase_fold"/>
</dbReference>
<comment type="similarity">
    <text evidence="2 10">Belongs to the GPI inositol-deacylase family.</text>
</comment>
<dbReference type="EMBL" id="FN653015">
    <property type="protein sequence ID" value="CBY20682.1"/>
    <property type="molecule type" value="Genomic_DNA"/>
</dbReference>
<feature type="chain" id="PRO_5003189500" description="GPI inositol-deacylase" evidence="11">
    <location>
        <begin position="18"/>
        <end position="718"/>
    </location>
</feature>
<evidence type="ECO:0000256" key="11">
    <source>
        <dbReference type="SAM" id="SignalP"/>
    </source>
</evidence>
<protein>
    <recommendedName>
        <fullName evidence="10">GPI inositol-deacylase</fullName>
        <ecNumber evidence="10">3.1.-.-</ecNumber>
    </recommendedName>
</protein>
<evidence type="ECO:0000256" key="1">
    <source>
        <dbReference type="ARBA" id="ARBA00004477"/>
    </source>
</evidence>
<evidence type="ECO:0000256" key="3">
    <source>
        <dbReference type="ARBA" id="ARBA00022448"/>
    </source>
</evidence>
<evidence type="ECO:0000256" key="8">
    <source>
        <dbReference type="ARBA" id="ARBA00022989"/>
    </source>
</evidence>
<dbReference type="InterPro" id="IPR039529">
    <property type="entry name" value="PGAP1/BST1"/>
</dbReference>
<evidence type="ECO:0000256" key="2">
    <source>
        <dbReference type="ARBA" id="ARBA00006931"/>
    </source>
</evidence>
<keyword evidence="6 10" id="KW-0256">Endoplasmic reticulum</keyword>
<keyword evidence="8 10" id="KW-1133">Transmembrane helix</keyword>